<dbReference type="Pfam" id="PF22747">
    <property type="entry name" value="Zn_ribbon_DUF2089"/>
    <property type="match status" value="1"/>
</dbReference>
<dbReference type="Pfam" id="PF09862">
    <property type="entry name" value="DUF2089"/>
    <property type="match status" value="1"/>
</dbReference>
<dbReference type="InterPro" id="IPR053957">
    <property type="entry name" value="DUF2089_Zn_ribbon"/>
</dbReference>
<organism evidence="3 4">
    <name type="scientific">Candidatus Promineifilum breve</name>
    <dbReference type="NCBI Taxonomy" id="1806508"/>
    <lineage>
        <taxon>Bacteria</taxon>
        <taxon>Bacillati</taxon>
        <taxon>Chloroflexota</taxon>
        <taxon>Ardenticatenia</taxon>
        <taxon>Candidatus Promineifilales</taxon>
        <taxon>Candidatus Promineifilaceae</taxon>
        <taxon>Candidatus Promineifilum</taxon>
    </lineage>
</organism>
<sequence>MIFMNPVIGQCPICANTLHVTRLNCRHCDTTIDGHFTLGRLYQLSPEQLEFVEIFMRCEGKINRVEQEIGLSYPAVRARLNDVIRALGYEVGESQATARAMPEEVRRDILNELQTGRLTAEEALHLLRGNSE</sequence>
<gene>
    <name evidence="3" type="ORF">CFX0092_A0311</name>
</gene>
<dbReference type="EMBL" id="LN890655">
    <property type="protein sequence ID" value="CUS02192.2"/>
    <property type="molecule type" value="Genomic_DNA"/>
</dbReference>
<evidence type="ECO:0008006" key="5">
    <source>
        <dbReference type="Google" id="ProtNLM"/>
    </source>
</evidence>
<keyword evidence="4" id="KW-1185">Reference proteome</keyword>
<dbReference type="Proteomes" id="UP000215027">
    <property type="component" value="Chromosome I"/>
</dbReference>
<dbReference type="InterPro" id="IPR018658">
    <property type="entry name" value="DUF2089"/>
</dbReference>
<dbReference type="KEGG" id="pbf:CFX0092_A0311"/>
<protein>
    <recommendedName>
        <fullName evidence="5">DUF2089 domain-containing protein</fullName>
    </recommendedName>
</protein>
<dbReference type="AlphaFoldDB" id="A0A160SYX2"/>
<evidence type="ECO:0000259" key="2">
    <source>
        <dbReference type="Pfam" id="PF22747"/>
    </source>
</evidence>
<evidence type="ECO:0000259" key="1">
    <source>
        <dbReference type="Pfam" id="PF09862"/>
    </source>
</evidence>
<feature type="domain" description="DUF2089" evidence="2">
    <location>
        <begin position="11"/>
        <end position="40"/>
    </location>
</feature>
<accession>A0A160SYX2</accession>
<name>A0A160SYX2_9CHLR</name>
<reference evidence="3" key="1">
    <citation type="submission" date="2016-01" db="EMBL/GenBank/DDBJ databases">
        <authorList>
            <person name="Mcilroy J.S."/>
            <person name="Karst M S."/>
            <person name="Albertsen M."/>
        </authorList>
    </citation>
    <scope>NUCLEOTIDE SEQUENCE</scope>
    <source>
        <strain evidence="3">Cfx-K</strain>
    </source>
</reference>
<evidence type="ECO:0000313" key="3">
    <source>
        <dbReference type="EMBL" id="CUS02192.2"/>
    </source>
</evidence>
<proteinExistence type="predicted"/>
<feature type="domain" description="DUF2089" evidence="1">
    <location>
        <begin position="44"/>
        <end position="90"/>
    </location>
</feature>
<evidence type="ECO:0000313" key="4">
    <source>
        <dbReference type="Proteomes" id="UP000215027"/>
    </source>
</evidence>